<keyword evidence="4" id="KW-0969">Cilium</keyword>
<sequence>MGRGAMASPEEEFLSKADRAAIFGIECAESLEWRNWEVGGEYTRTLLVKNVSTQTQKIRYKLPATKCFTMDFPETIKLAPGTNIPIVVTFQPVKREAYADHIAFNCNAGSFYVPVRAHLPYSAIEVPRTLEFGYCPAKETATMTCTFMNTGELTVEYRWRLDQPFSLSPEIGRLRPGEVQTVTATFHPEDASVFSAEACCMMGEDIAAVMQVSGIGKYPYISTAEQNLQFGEVLIGKAVDKTIRLTNQSMVPAYYTVSRLEAEHDRVFSIVPTTGVIAAGGYDSIKISYTPQAEGCFTSENFTVSTAGGNVLRLNCKGSARGPTCNLSLETVNFGNVEVGGTSTRVIYVENSTPSNIGFQFLAEPHGVFSFDRVVGTVGPDSSVHVSITYEPKEPGNYHRRVMVLLKDRSPLVFEILGTAYSGKRRPPPLQQKHV</sequence>
<feature type="domain" description="CFAP65 fourth Ig-like" evidence="7">
    <location>
        <begin position="332"/>
        <end position="423"/>
    </location>
</feature>
<feature type="non-terminal residue" evidence="8">
    <location>
        <position position="435"/>
    </location>
</feature>
<dbReference type="AlphaFoldDB" id="A0AAE0C2N4"/>
<evidence type="ECO:0000256" key="1">
    <source>
        <dbReference type="ARBA" id="ARBA00004138"/>
    </source>
</evidence>
<feature type="domain" description="HYDIN/VesB/CFA65-like Ig-like" evidence="6">
    <location>
        <begin position="124"/>
        <end position="196"/>
    </location>
</feature>
<dbReference type="InterPro" id="IPR013783">
    <property type="entry name" value="Ig-like_fold"/>
</dbReference>
<dbReference type="InterPro" id="IPR052614">
    <property type="entry name" value="CFAP65"/>
</dbReference>
<feature type="domain" description="HYDIN/VesB/CFA65-like Ig-like" evidence="6">
    <location>
        <begin position="221"/>
        <end position="311"/>
    </location>
</feature>
<organism evidence="8 9">
    <name type="scientific">Cymbomonas tetramitiformis</name>
    <dbReference type="NCBI Taxonomy" id="36881"/>
    <lineage>
        <taxon>Eukaryota</taxon>
        <taxon>Viridiplantae</taxon>
        <taxon>Chlorophyta</taxon>
        <taxon>Pyramimonadophyceae</taxon>
        <taxon>Pyramimonadales</taxon>
        <taxon>Pyramimonadaceae</taxon>
        <taxon>Cymbomonas</taxon>
    </lineage>
</organism>
<dbReference type="InterPro" id="IPR053879">
    <property type="entry name" value="HYDIN_VesB_CFA65-like_Ig"/>
</dbReference>
<dbReference type="GO" id="GO:0005737">
    <property type="term" value="C:cytoplasm"/>
    <property type="evidence" value="ECO:0007669"/>
    <property type="project" value="UniProtKB-SubCell"/>
</dbReference>
<dbReference type="EMBL" id="LGRX02029989">
    <property type="protein sequence ID" value="KAK3246285.1"/>
    <property type="molecule type" value="Genomic_DNA"/>
</dbReference>
<evidence type="ECO:0000256" key="5">
    <source>
        <dbReference type="ARBA" id="ARBA00023273"/>
    </source>
</evidence>
<evidence type="ECO:0000313" key="9">
    <source>
        <dbReference type="Proteomes" id="UP001190700"/>
    </source>
</evidence>
<dbReference type="Pfam" id="PF22544">
    <property type="entry name" value="HYDIN_VesB_CFA65-like_Ig"/>
    <property type="match status" value="2"/>
</dbReference>
<proteinExistence type="predicted"/>
<dbReference type="NCBIfam" id="NF012200">
    <property type="entry name" value="choice_anch_D"/>
    <property type="match status" value="2"/>
</dbReference>
<dbReference type="PANTHER" id="PTHR46127:SF1">
    <property type="entry name" value="CILIA- AND FLAGELLA-ASSOCIATED PROTEIN 65"/>
    <property type="match status" value="1"/>
</dbReference>
<keyword evidence="3" id="KW-0963">Cytoplasm</keyword>
<comment type="caution">
    <text evidence="8">The sequence shown here is derived from an EMBL/GenBank/DDBJ whole genome shotgun (WGS) entry which is preliminary data.</text>
</comment>
<keyword evidence="9" id="KW-1185">Reference proteome</keyword>
<comment type="subcellular location">
    <subcellularLocation>
        <location evidence="1">Cell projection</location>
        <location evidence="1">Cilium</location>
    </subcellularLocation>
    <subcellularLocation>
        <location evidence="2">Cytoplasm</location>
    </subcellularLocation>
</comment>
<keyword evidence="5" id="KW-0966">Cell projection</keyword>
<name>A0AAE0C2N4_9CHLO</name>
<dbReference type="Gene3D" id="2.60.40.10">
    <property type="entry name" value="Immunoglobulins"/>
    <property type="match status" value="4"/>
</dbReference>
<dbReference type="InterPro" id="IPR058536">
    <property type="entry name" value="Ig_CFAP65_4th"/>
</dbReference>
<evidence type="ECO:0000256" key="2">
    <source>
        <dbReference type="ARBA" id="ARBA00004496"/>
    </source>
</evidence>
<evidence type="ECO:0000313" key="8">
    <source>
        <dbReference type="EMBL" id="KAK3246285.1"/>
    </source>
</evidence>
<evidence type="ECO:0000259" key="6">
    <source>
        <dbReference type="Pfam" id="PF22544"/>
    </source>
</evidence>
<reference evidence="8 9" key="1">
    <citation type="journal article" date="2015" name="Genome Biol. Evol.">
        <title>Comparative Genomics of a Bacterivorous Green Alga Reveals Evolutionary Causalities and Consequences of Phago-Mixotrophic Mode of Nutrition.</title>
        <authorList>
            <person name="Burns J.A."/>
            <person name="Paasch A."/>
            <person name="Narechania A."/>
            <person name="Kim E."/>
        </authorList>
    </citation>
    <scope>NUCLEOTIDE SEQUENCE [LARGE SCALE GENOMIC DNA]</scope>
    <source>
        <strain evidence="8 9">PLY_AMNH</strain>
    </source>
</reference>
<evidence type="ECO:0000256" key="3">
    <source>
        <dbReference type="ARBA" id="ARBA00022490"/>
    </source>
</evidence>
<dbReference type="GO" id="GO:0005929">
    <property type="term" value="C:cilium"/>
    <property type="evidence" value="ECO:0007669"/>
    <property type="project" value="UniProtKB-SubCell"/>
</dbReference>
<evidence type="ECO:0000259" key="7">
    <source>
        <dbReference type="Pfam" id="PF24507"/>
    </source>
</evidence>
<evidence type="ECO:0000256" key="4">
    <source>
        <dbReference type="ARBA" id="ARBA00023069"/>
    </source>
</evidence>
<dbReference type="Pfam" id="PF24771">
    <property type="entry name" value="Ig_CFAP74_1st"/>
    <property type="match status" value="1"/>
</dbReference>
<evidence type="ECO:0008006" key="10">
    <source>
        <dbReference type="Google" id="ProtNLM"/>
    </source>
</evidence>
<protein>
    <recommendedName>
        <fullName evidence="10">Abnormal spindle-like microcephaly-associated protein ASH domain-containing protein</fullName>
    </recommendedName>
</protein>
<dbReference type="Pfam" id="PF24507">
    <property type="entry name" value="Ig_CFAP65_4th"/>
    <property type="match status" value="1"/>
</dbReference>
<gene>
    <name evidence="8" type="ORF">CYMTET_44173</name>
</gene>
<dbReference type="Proteomes" id="UP001190700">
    <property type="component" value="Unassembled WGS sequence"/>
</dbReference>
<accession>A0AAE0C2N4</accession>
<dbReference type="PANTHER" id="PTHR46127">
    <property type="entry name" value="CILIA- AND FLAGELLA-ASSOCIATED PROTEIN 65"/>
    <property type="match status" value="1"/>
</dbReference>